<name>A0A1J5PMF8_9ZZZZ</name>
<sequence length="94" mass="10449">MKDAFKIRLPYRAKGYGKTVPLQPCKGVDFAQCPTKAVRRALQDFRVGRVAMHVNCIAQIVQMDHQARGRASIARVAGQDSIDLIDQSRPLNNA</sequence>
<reference evidence="1" key="1">
    <citation type="submission" date="2016-10" db="EMBL/GenBank/DDBJ databases">
        <title>Sequence of Gallionella enrichment culture.</title>
        <authorList>
            <person name="Poehlein A."/>
            <person name="Muehling M."/>
            <person name="Daniel R."/>
        </authorList>
    </citation>
    <scope>NUCLEOTIDE SEQUENCE</scope>
</reference>
<accession>A0A1J5PMF8</accession>
<protein>
    <submittedName>
        <fullName evidence="1">Uncharacterized protein</fullName>
    </submittedName>
</protein>
<comment type="caution">
    <text evidence="1">The sequence shown here is derived from an EMBL/GenBank/DDBJ whole genome shotgun (WGS) entry which is preliminary data.</text>
</comment>
<dbReference type="EMBL" id="MLJW01003474">
    <property type="protein sequence ID" value="OIQ71976.1"/>
    <property type="molecule type" value="Genomic_DNA"/>
</dbReference>
<gene>
    <name evidence="1" type="ORF">GALL_464020</name>
</gene>
<proteinExistence type="predicted"/>
<dbReference type="AlphaFoldDB" id="A0A1J5PMF8"/>
<evidence type="ECO:0000313" key="1">
    <source>
        <dbReference type="EMBL" id="OIQ71976.1"/>
    </source>
</evidence>
<organism evidence="1">
    <name type="scientific">mine drainage metagenome</name>
    <dbReference type="NCBI Taxonomy" id="410659"/>
    <lineage>
        <taxon>unclassified sequences</taxon>
        <taxon>metagenomes</taxon>
        <taxon>ecological metagenomes</taxon>
    </lineage>
</organism>